<feature type="region of interest" description="Disordered" evidence="1">
    <location>
        <begin position="1"/>
        <end position="24"/>
    </location>
</feature>
<evidence type="ECO:0000313" key="3">
    <source>
        <dbReference type="Proteomes" id="UP000008021"/>
    </source>
</evidence>
<dbReference type="Gramene" id="OMERI08G14470.3">
    <property type="protein sequence ID" value="OMERI08G14470.3"/>
    <property type="gene ID" value="OMERI08G14470"/>
</dbReference>
<reference evidence="2" key="1">
    <citation type="submission" date="2015-04" db="UniProtKB">
        <authorList>
            <consortium name="EnsemblPlants"/>
        </authorList>
    </citation>
    <scope>IDENTIFICATION</scope>
</reference>
<organism evidence="2">
    <name type="scientific">Oryza meridionalis</name>
    <dbReference type="NCBI Taxonomy" id="40149"/>
    <lineage>
        <taxon>Eukaryota</taxon>
        <taxon>Viridiplantae</taxon>
        <taxon>Streptophyta</taxon>
        <taxon>Embryophyta</taxon>
        <taxon>Tracheophyta</taxon>
        <taxon>Spermatophyta</taxon>
        <taxon>Magnoliopsida</taxon>
        <taxon>Liliopsida</taxon>
        <taxon>Poales</taxon>
        <taxon>Poaceae</taxon>
        <taxon>BOP clade</taxon>
        <taxon>Oryzoideae</taxon>
        <taxon>Oryzeae</taxon>
        <taxon>Oryzinae</taxon>
        <taxon>Oryza</taxon>
    </lineage>
</organism>
<accession>A0A0E0EMF3</accession>
<evidence type="ECO:0000313" key="2">
    <source>
        <dbReference type="EnsemblPlants" id="OMERI08G14470.3"/>
    </source>
</evidence>
<dbReference type="PANTHER" id="PTHR33735">
    <property type="entry name" value="EXPRESSED PROTEIN"/>
    <property type="match status" value="1"/>
</dbReference>
<dbReference type="EnsemblPlants" id="OMERI08G14470.3">
    <property type="protein sequence ID" value="OMERI08G14470.3"/>
    <property type="gene ID" value="OMERI08G14470"/>
</dbReference>
<dbReference type="PANTHER" id="PTHR33735:SF7">
    <property type="entry name" value="OS08G0483600 PROTEIN"/>
    <property type="match status" value="1"/>
</dbReference>
<evidence type="ECO:0000256" key="1">
    <source>
        <dbReference type="SAM" id="MobiDB-lite"/>
    </source>
</evidence>
<name>A0A0E0EMF3_9ORYZ</name>
<dbReference type="AlphaFoldDB" id="A0A0E0EMF3"/>
<sequence length="154" mass="16973">MATLTMQPIGPLPEEKPAEGGADLSDIDSGARWMIGGVLHTVVPFYERARYVEDETARNVEIAAEVVEHVAEVTEKLASNVADHLPENGCLQKAVEKIEYIAEVVDEDSEKVEAITEKIDKFSDKIDAKVEPIFKEIEKEFEDSTSNDGVNANI</sequence>
<proteinExistence type="predicted"/>
<dbReference type="Proteomes" id="UP000008021">
    <property type="component" value="Chromosome 8"/>
</dbReference>
<keyword evidence="3" id="KW-1185">Reference proteome</keyword>
<protein>
    <submittedName>
        <fullName evidence="2">Uncharacterized protein</fullName>
    </submittedName>
</protein>
<reference evidence="2" key="2">
    <citation type="submission" date="2018-05" db="EMBL/GenBank/DDBJ databases">
        <title>OmerRS3 (Oryza meridionalis Reference Sequence Version 3).</title>
        <authorList>
            <person name="Zhang J."/>
            <person name="Kudrna D."/>
            <person name="Lee S."/>
            <person name="Talag J."/>
            <person name="Welchert J."/>
            <person name="Wing R.A."/>
        </authorList>
    </citation>
    <scope>NUCLEOTIDE SEQUENCE [LARGE SCALE GENOMIC DNA]</scope>
    <source>
        <strain evidence="2">cv. OR44</strain>
    </source>
</reference>